<keyword evidence="6 8" id="KW-0067">ATP-binding</keyword>
<keyword evidence="5" id="KW-0418">Kinase</keyword>
<dbReference type="Proteomes" id="UP000676310">
    <property type="component" value="Unassembled WGS sequence"/>
</dbReference>
<reference evidence="11" key="1">
    <citation type="submission" date="2021-05" db="EMBL/GenBank/DDBJ databases">
        <authorList>
            <person name="Stam R."/>
        </authorList>
    </citation>
    <scope>NUCLEOTIDE SEQUENCE</scope>
    <source>
        <strain evidence="11">CS162</strain>
    </source>
</reference>
<feature type="domain" description="Protein kinase" evidence="10">
    <location>
        <begin position="446"/>
        <end position="775"/>
    </location>
</feature>
<dbReference type="InterPro" id="IPR050494">
    <property type="entry name" value="Ser_Thr_dual-spec_kinase"/>
</dbReference>
<dbReference type="OrthoDB" id="9332038at2759"/>
<feature type="compositionally biased region" description="Basic and acidic residues" evidence="9">
    <location>
        <begin position="108"/>
        <end position="126"/>
    </location>
</feature>
<dbReference type="PANTHER" id="PTHR24058:SF103">
    <property type="entry name" value="SERINE_THREONINE-PROTEIN KINASE PRP4 HOMOLOG"/>
    <property type="match status" value="1"/>
</dbReference>
<dbReference type="FunFam" id="1.10.510.10:FF:000078">
    <property type="entry name" value="Serine/threonine-protein kinase PRP4 homolog"/>
    <property type="match status" value="1"/>
</dbReference>
<feature type="compositionally biased region" description="Polar residues" evidence="9">
    <location>
        <begin position="22"/>
        <end position="38"/>
    </location>
</feature>
<feature type="compositionally biased region" description="Polar residues" evidence="9">
    <location>
        <begin position="196"/>
        <end position="213"/>
    </location>
</feature>
<accession>A0A8J2HV06</accession>
<dbReference type="EC" id="2.7.11.1" evidence="1"/>
<dbReference type="GO" id="GO:0005524">
    <property type="term" value="F:ATP binding"/>
    <property type="evidence" value="ECO:0007669"/>
    <property type="project" value="UniProtKB-UniRule"/>
</dbReference>
<keyword evidence="12" id="KW-1185">Reference proteome</keyword>
<evidence type="ECO:0000256" key="9">
    <source>
        <dbReference type="SAM" id="MobiDB-lite"/>
    </source>
</evidence>
<dbReference type="Gene3D" id="1.10.510.10">
    <property type="entry name" value="Transferase(Phosphotransferase) domain 1"/>
    <property type="match status" value="1"/>
</dbReference>
<evidence type="ECO:0000256" key="5">
    <source>
        <dbReference type="ARBA" id="ARBA00022777"/>
    </source>
</evidence>
<feature type="compositionally biased region" description="Low complexity" evidence="9">
    <location>
        <begin position="1"/>
        <end position="10"/>
    </location>
</feature>
<organism evidence="11 12">
    <name type="scientific">Alternaria atra</name>
    <dbReference type="NCBI Taxonomy" id="119953"/>
    <lineage>
        <taxon>Eukaryota</taxon>
        <taxon>Fungi</taxon>
        <taxon>Dikarya</taxon>
        <taxon>Ascomycota</taxon>
        <taxon>Pezizomycotina</taxon>
        <taxon>Dothideomycetes</taxon>
        <taxon>Pleosporomycetidae</taxon>
        <taxon>Pleosporales</taxon>
        <taxon>Pleosporineae</taxon>
        <taxon>Pleosporaceae</taxon>
        <taxon>Alternaria</taxon>
        <taxon>Alternaria sect. Ulocladioides</taxon>
    </lineage>
</organism>
<evidence type="ECO:0000256" key="7">
    <source>
        <dbReference type="ARBA" id="ARBA00023596"/>
    </source>
</evidence>
<keyword evidence="4 8" id="KW-0547">Nucleotide-binding</keyword>
<evidence type="ECO:0000256" key="1">
    <source>
        <dbReference type="ARBA" id="ARBA00012513"/>
    </source>
</evidence>
<feature type="compositionally biased region" description="Basic and acidic residues" evidence="9">
    <location>
        <begin position="136"/>
        <end position="147"/>
    </location>
</feature>
<evidence type="ECO:0000313" key="12">
    <source>
        <dbReference type="Proteomes" id="UP000676310"/>
    </source>
</evidence>
<dbReference type="InterPro" id="IPR017441">
    <property type="entry name" value="Protein_kinase_ATP_BS"/>
</dbReference>
<dbReference type="PROSITE" id="PS00108">
    <property type="entry name" value="PROTEIN_KINASE_ST"/>
    <property type="match status" value="1"/>
</dbReference>
<dbReference type="SMART" id="SM00220">
    <property type="entry name" value="S_TKc"/>
    <property type="match status" value="1"/>
</dbReference>
<sequence>MAMSRSSSASEGEVSDTRHKANTVNSRNEPAINGSNRSFGLDGAYDNYRALSRSPSPYRRKRTPSRSPSPYRRSRAADRSPSPYRRSRADQAGNDSRGYKRKASPPRSRPDKRYHADRSRHGDPRRAPGPHQAGFVKEREDVPDRSHAKPISYAEVENPNPVPDFREPLPTNKRPQNSRYGDQQRETPRQMQQQTGQASSEGSKSRAKQTSVTEDVKMTSVDDTTDYTPAPVEEKVPTQESREEKRRRWAAIRAATEQQRPKESLLQQAVLTNASEATTPNVASPAAYADSPISPFASPRNGDLDSVPASPDVMIIDKQGGFSAGNSPAAASPSAADYDPLQDMLDDRDRAAKKNQKPDVSSDAYCETDPKALSTLPAEKVAPVKKQKKEFDMFASDDEDEEEDVGTEGAVAAKGTVLDEKMLDNWDDPEGYYKLISNELVDGGRYRMIKGLGRGVFANVAQAEEVKTDTGDANPRIVAIKMIRRNDLMRRASQKEMDFLRKVNEADPQDKRHIIRLLGSFDHKGHLCIVFEHMSKNLRDLLKEETNGHGLTLPAVRIYARQMFLGLQHLQNCQVIHLDLKPDNVLVSADKKTIKLADFGTAVDKRDVIERTEYLVSRFYRAPEIILGMDVGYPVDMWAVGCTVYELWTGKILFTGRSNNQMIKSFMDCLGWPSEKLLKKGLVNNILDNFELGPPLKFISREVDQYNKLSVRKIEQQKKINRDMKTRVHEAARNISSGGPTVGELNDLADLLSASLHMNVEKRISPKEALAHKFFANKNPAPKTATAAKSAVVKPPMIKRGTLVSTPGVRR</sequence>
<evidence type="ECO:0000256" key="3">
    <source>
        <dbReference type="ARBA" id="ARBA00022679"/>
    </source>
</evidence>
<feature type="compositionally biased region" description="Low complexity" evidence="9">
    <location>
        <begin position="324"/>
        <end position="336"/>
    </location>
</feature>
<dbReference type="GeneID" id="67013482"/>
<comment type="similarity">
    <text evidence="7">Belongs to the protein kinase superfamily. CMGC Ser/Thr protein kinase family.</text>
</comment>
<dbReference type="PROSITE" id="PS50011">
    <property type="entry name" value="PROTEIN_KINASE_DOM"/>
    <property type="match status" value="1"/>
</dbReference>
<feature type="binding site" evidence="8">
    <location>
        <position position="481"/>
    </location>
    <ligand>
        <name>ATP</name>
        <dbReference type="ChEBI" id="CHEBI:30616"/>
    </ligand>
</feature>
<feature type="compositionally biased region" description="Basic and acidic residues" evidence="9">
    <location>
        <begin position="232"/>
        <end position="246"/>
    </location>
</feature>
<evidence type="ECO:0000313" key="11">
    <source>
        <dbReference type="EMBL" id="CAG5147673.1"/>
    </source>
</evidence>
<proteinExistence type="inferred from homology"/>
<protein>
    <recommendedName>
        <fullName evidence="1">non-specific serine/threonine protein kinase</fullName>
        <ecNumber evidence="1">2.7.11.1</ecNumber>
    </recommendedName>
</protein>
<keyword evidence="2" id="KW-0723">Serine/threonine-protein kinase</keyword>
<keyword evidence="3" id="KW-0808">Transferase</keyword>
<evidence type="ECO:0000259" key="10">
    <source>
        <dbReference type="PROSITE" id="PS50011"/>
    </source>
</evidence>
<dbReference type="PANTHER" id="PTHR24058">
    <property type="entry name" value="DUAL SPECIFICITY PROTEIN KINASE"/>
    <property type="match status" value="1"/>
</dbReference>
<comment type="caution">
    <text evidence="11">The sequence shown here is derived from an EMBL/GenBank/DDBJ whole genome shotgun (WGS) entry which is preliminary data.</text>
</comment>
<dbReference type="SUPFAM" id="SSF56112">
    <property type="entry name" value="Protein kinase-like (PK-like)"/>
    <property type="match status" value="1"/>
</dbReference>
<name>A0A8J2HV06_9PLEO</name>
<dbReference type="Pfam" id="PF00069">
    <property type="entry name" value="Pkinase"/>
    <property type="match status" value="1"/>
</dbReference>
<dbReference type="InterPro" id="IPR011009">
    <property type="entry name" value="Kinase-like_dom_sf"/>
</dbReference>
<dbReference type="InterPro" id="IPR008271">
    <property type="entry name" value="Ser/Thr_kinase_AS"/>
</dbReference>
<dbReference type="AlphaFoldDB" id="A0A8J2HV06"/>
<dbReference type="RefSeq" id="XP_043165614.1">
    <property type="nucleotide sequence ID" value="XM_043309679.1"/>
</dbReference>
<dbReference type="Gene3D" id="3.30.200.20">
    <property type="entry name" value="Phosphorylase Kinase, domain 1"/>
    <property type="match status" value="1"/>
</dbReference>
<evidence type="ECO:0000256" key="6">
    <source>
        <dbReference type="ARBA" id="ARBA00022840"/>
    </source>
</evidence>
<evidence type="ECO:0000256" key="4">
    <source>
        <dbReference type="ARBA" id="ARBA00022741"/>
    </source>
</evidence>
<feature type="region of interest" description="Disordered" evidence="9">
    <location>
        <begin position="1"/>
        <end position="341"/>
    </location>
</feature>
<gene>
    <name evidence="11" type="ORF">ALTATR162_LOCUS2077</name>
</gene>
<dbReference type="PROSITE" id="PS00107">
    <property type="entry name" value="PROTEIN_KINASE_ATP"/>
    <property type="match status" value="1"/>
</dbReference>
<dbReference type="InterPro" id="IPR000719">
    <property type="entry name" value="Prot_kinase_dom"/>
</dbReference>
<feature type="compositionally biased region" description="Polar residues" evidence="9">
    <location>
        <begin position="265"/>
        <end position="282"/>
    </location>
</feature>
<evidence type="ECO:0000256" key="2">
    <source>
        <dbReference type="ARBA" id="ARBA00022527"/>
    </source>
</evidence>
<dbReference type="GO" id="GO:0004674">
    <property type="term" value="F:protein serine/threonine kinase activity"/>
    <property type="evidence" value="ECO:0007669"/>
    <property type="project" value="UniProtKB-KW"/>
</dbReference>
<evidence type="ECO:0000256" key="8">
    <source>
        <dbReference type="PROSITE-ProRule" id="PRU10141"/>
    </source>
</evidence>
<dbReference type="EMBL" id="CAJRGZ010000015">
    <property type="protein sequence ID" value="CAG5147673.1"/>
    <property type="molecule type" value="Genomic_DNA"/>
</dbReference>